<dbReference type="SMART" id="SM00849">
    <property type="entry name" value="Lactamase_B"/>
    <property type="match status" value="1"/>
</dbReference>
<dbReference type="InterPro" id="IPR036866">
    <property type="entry name" value="RibonucZ/Hydroxyglut_hydro"/>
</dbReference>
<name>A0A9D2RMK7_9MICO</name>
<dbReference type="CDD" id="cd06262">
    <property type="entry name" value="metallo-hydrolase-like_MBL-fold"/>
    <property type="match status" value="1"/>
</dbReference>
<organism evidence="3 4">
    <name type="scientific">Candidatus Brachybacterium merdavium</name>
    <dbReference type="NCBI Taxonomy" id="2838513"/>
    <lineage>
        <taxon>Bacteria</taxon>
        <taxon>Bacillati</taxon>
        <taxon>Actinomycetota</taxon>
        <taxon>Actinomycetes</taxon>
        <taxon>Micrococcales</taxon>
        <taxon>Dermabacteraceae</taxon>
        <taxon>Brachybacterium</taxon>
    </lineage>
</organism>
<dbReference type="EMBL" id="DWZH01000010">
    <property type="protein sequence ID" value="HJB09185.1"/>
    <property type="molecule type" value="Genomic_DNA"/>
</dbReference>
<evidence type="ECO:0000313" key="3">
    <source>
        <dbReference type="EMBL" id="HJB09185.1"/>
    </source>
</evidence>
<reference evidence="3" key="2">
    <citation type="submission" date="2021-04" db="EMBL/GenBank/DDBJ databases">
        <authorList>
            <person name="Gilroy R."/>
        </authorList>
    </citation>
    <scope>NUCLEOTIDE SEQUENCE</scope>
    <source>
        <strain evidence="3">ChiHjej13B12-24818</strain>
    </source>
</reference>
<feature type="domain" description="Metallo-beta-lactamase" evidence="2">
    <location>
        <begin position="35"/>
        <end position="204"/>
    </location>
</feature>
<dbReference type="AlphaFoldDB" id="A0A9D2RMK7"/>
<reference evidence="3" key="1">
    <citation type="journal article" date="2021" name="PeerJ">
        <title>Extensive microbial diversity within the chicken gut microbiome revealed by metagenomics and culture.</title>
        <authorList>
            <person name="Gilroy R."/>
            <person name="Ravi A."/>
            <person name="Getino M."/>
            <person name="Pursley I."/>
            <person name="Horton D.L."/>
            <person name="Alikhan N.F."/>
            <person name="Baker D."/>
            <person name="Gharbi K."/>
            <person name="Hall N."/>
            <person name="Watson M."/>
            <person name="Adriaenssens E.M."/>
            <person name="Foster-Nyarko E."/>
            <person name="Jarju S."/>
            <person name="Secka A."/>
            <person name="Antonio M."/>
            <person name="Oren A."/>
            <person name="Chaudhuri R.R."/>
            <person name="La Ragione R."/>
            <person name="Hildebrand F."/>
            <person name="Pallen M.J."/>
        </authorList>
    </citation>
    <scope>NUCLEOTIDE SEQUENCE</scope>
    <source>
        <strain evidence="3">ChiHjej13B12-24818</strain>
    </source>
</reference>
<proteinExistence type="predicted"/>
<dbReference type="Pfam" id="PF00753">
    <property type="entry name" value="Lactamase_B"/>
    <property type="match status" value="1"/>
</dbReference>
<dbReference type="InterPro" id="IPR051453">
    <property type="entry name" value="MBL_Glyoxalase_II"/>
</dbReference>
<gene>
    <name evidence="3" type="ORF">H9786_01435</name>
</gene>
<evidence type="ECO:0000313" key="4">
    <source>
        <dbReference type="Proteomes" id="UP000823823"/>
    </source>
</evidence>
<dbReference type="InterPro" id="IPR001279">
    <property type="entry name" value="Metallo-B-lactamas"/>
</dbReference>
<evidence type="ECO:0000259" key="2">
    <source>
        <dbReference type="SMART" id="SM00849"/>
    </source>
</evidence>
<protein>
    <submittedName>
        <fullName evidence="3">MBL fold metallo-hydrolase</fullName>
    </submittedName>
</protein>
<evidence type="ECO:0000256" key="1">
    <source>
        <dbReference type="SAM" id="MobiDB-lite"/>
    </source>
</evidence>
<dbReference type="SUPFAM" id="SSF56281">
    <property type="entry name" value="Metallo-hydrolase/oxidoreductase"/>
    <property type="match status" value="1"/>
</dbReference>
<dbReference type="PANTHER" id="PTHR46233">
    <property type="entry name" value="HYDROXYACYLGLUTATHIONE HYDROLASE GLOC"/>
    <property type="match status" value="1"/>
</dbReference>
<accession>A0A9D2RMK7</accession>
<dbReference type="PANTHER" id="PTHR46233:SF1">
    <property type="entry name" value="CONSERVED PROTEIN"/>
    <property type="match status" value="1"/>
</dbReference>
<comment type="caution">
    <text evidence="3">The sequence shown here is derived from an EMBL/GenBank/DDBJ whole genome shotgun (WGS) entry which is preliminary data.</text>
</comment>
<feature type="region of interest" description="Disordered" evidence="1">
    <location>
        <begin position="204"/>
        <end position="225"/>
    </location>
</feature>
<sequence>MADHEYTGHVDPGGPSGLQVLPSLEIRKASVGPMDNNAYLLTCRSTGAQLLIDAAADEQRLLALVAEGSAEGRLDTIVTTHCHHDHVGALEKLVGATGARTAAGAADAPEIAVPTDRELAHGDVIELGRQRLEVIALRGHTPGSVALLFRGGEAGDHLFTGDSLFPGGVGNTFGDAEAFAQLIDDVQQRLFDRLGDATWVYPGHGDDTTLGAERPSLPTWRERGW</sequence>
<dbReference type="Gene3D" id="3.60.15.10">
    <property type="entry name" value="Ribonuclease Z/Hydroxyacylglutathione hydrolase-like"/>
    <property type="match status" value="1"/>
</dbReference>
<dbReference type="Proteomes" id="UP000823823">
    <property type="component" value="Unassembled WGS sequence"/>
</dbReference>